<dbReference type="Proteomes" id="UP001152876">
    <property type="component" value="Unassembled WGS sequence"/>
</dbReference>
<protein>
    <submittedName>
        <fullName evidence="5">Phage integrase/recombinase</fullName>
    </submittedName>
</protein>
<keyword evidence="6" id="KW-1185">Reference proteome</keyword>
<dbReference type="InterPro" id="IPR011010">
    <property type="entry name" value="DNA_brk_join_enz"/>
</dbReference>
<evidence type="ECO:0000256" key="4">
    <source>
        <dbReference type="ARBA" id="ARBA00023172"/>
    </source>
</evidence>
<dbReference type="InterPro" id="IPR010998">
    <property type="entry name" value="Integrase_recombinase_N"/>
</dbReference>
<dbReference type="EMBL" id="AOGK01000001">
    <property type="protein sequence ID" value="MDG5973729.1"/>
    <property type="molecule type" value="Genomic_DNA"/>
</dbReference>
<dbReference type="GO" id="GO:0006310">
    <property type="term" value="P:DNA recombination"/>
    <property type="evidence" value="ECO:0007669"/>
    <property type="project" value="UniProtKB-KW"/>
</dbReference>
<accession>A0A9X4S8C3</accession>
<sequence length="435" mass="46972">MTTKISINDLAPGVFTTLSKVKPMGALQARKQVSGAVALYWRYSIGSTSERVPIGIYDSGAPPKSLAPTKAGYSLAAAVRAAENLALEHHQHRDEGGRPALLAAQNDARRATAEARRLAATHTLRTLLEAYCDHLEAIGRRSHKDARSIFKLHIFEAWPQVAQLPAKDVTGEQFADMMRTLIEAGKGRTANKLRSYARAAYQTAKAAKSKPSIPVAFKAYGVTTNPVAETEPDESANKPDKHPLSADEMRAYWQAIKELEGFKGAALRLHLLTGGQRIEQLVNLRTADIAPAAFTLYDGKGRPGSAPRPHTIPLTTQAAAALKQCDPAGEFAISTDGGETHLAATSLSAWAVDAVGDLIPDFQAKRIRSGVETLLASARISSEIRGRLQSHGVAGVQARHYDGHDYMTEKLEALKKLYQQLQPVKGGKVVALRRA</sequence>
<gene>
    <name evidence="5" type="ORF">H010_00610</name>
</gene>
<evidence type="ECO:0000256" key="1">
    <source>
        <dbReference type="ARBA" id="ARBA00008857"/>
    </source>
</evidence>
<keyword evidence="4" id="KW-0233">DNA recombination</keyword>
<evidence type="ECO:0000256" key="2">
    <source>
        <dbReference type="ARBA" id="ARBA00022908"/>
    </source>
</evidence>
<evidence type="ECO:0000256" key="3">
    <source>
        <dbReference type="ARBA" id="ARBA00023125"/>
    </source>
</evidence>
<comment type="similarity">
    <text evidence="1">Belongs to the 'phage' integrase family.</text>
</comment>
<dbReference type="Gene3D" id="1.10.443.10">
    <property type="entry name" value="Intergrase catalytic core"/>
    <property type="match status" value="1"/>
</dbReference>
<evidence type="ECO:0000313" key="6">
    <source>
        <dbReference type="Proteomes" id="UP001152876"/>
    </source>
</evidence>
<organism evidence="5 6">
    <name type="scientific">Hydrogenophaga taeniospiralis CCUG 15921</name>
    <dbReference type="NCBI Taxonomy" id="1281780"/>
    <lineage>
        <taxon>Bacteria</taxon>
        <taxon>Pseudomonadati</taxon>
        <taxon>Pseudomonadota</taxon>
        <taxon>Betaproteobacteria</taxon>
        <taxon>Burkholderiales</taxon>
        <taxon>Comamonadaceae</taxon>
        <taxon>Hydrogenophaga</taxon>
    </lineage>
</organism>
<dbReference type="GO" id="GO:0003677">
    <property type="term" value="F:DNA binding"/>
    <property type="evidence" value="ECO:0007669"/>
    <property type="project" value="UniProtKB-KW"/>
</dbReference>
<proteinExistence type="inferred from homology"/>
<comment type="caution">
    <text evidence="5">The sequence shown here is derived from an EMBL/GenBank/DDBJ whole genome shotgun (WGS) entry which is preliminary data.</text>
</comment>
<evidence type="ECO:0000313" key="5">
    <source>
        <dbReference type="EMBL" id="MDG5973729.1"/>
    </source>
</evidence>
<dbReference type="Gene3D" id="1.10.150.130">
    <property type="match status" value="1"/>
</dbReference>
<dbReference type="RefSeq" id="WP_245638033.1">
    <property type="nucleotide sequence ID" value="NZ_AOGK01000001.1"/>
</dbReference>
<dbReference type="GO" id="GO:0015074">
    <property type="term" value="P:DNA integration"/>
    <property type="evidence" value="ECO:0007669"/>
    <property type="project" value="UniProtKB-KW"/>
</dbReference>
<dbReference type="InterPro" id="IPR013762">
    <property type="entry name" value="Integrase-like_cat_sf"/>
</dbReference>
<dbReference type="InterPro" id="IPR050808">
    <property type="entry name" value="Phage_Integrase"/>
</dbReference>
<keyword evidence="2" id="KW-0229">DNA integration</keyword>
<dbReference type="SUPFAM" id="SSF56349">
    <property type="entry name" value="DNA breaking-rejoining enzymes"/>
    <property type="match status" value="1"/>
</dbReference>
<name>A0A9X4S8C3_9BURK</name>
<dbReference type="PANTHER" id="PTHR30629">
    <property type="entry name" value="PROPHAGE INTEGRASE"/>
    <property type="match status" value="1"/>
</dbReference>
<dbReference type="AlphaFoldDB" id="A0A9X4S8C3"/>
<reference evidence="5" key="1">
    <citation type="submission" date="2013-01" db="EMBL/GenBank/DDBJ databases">
        <title>Genome draft of Hydrogenophaga taeniospiralis 2K1.</title>
        <authorList>
            <person name="Gomila M."/>
            <person name="Lalucat J."/>
        </authorList>
    </citation>
    <scope>NUCLEOTIDE SEQUENCE</scope>
    <source>
        <strain evidence="5">CCUG 15921</strain>
    </source>
</reference>
<keyword evidence="3" id="KW-0238">DNA-binding</keyword>
<dbReference type="PANTHER" id="PTHR30629:SF2">
    <property type="entry name" value="PROPHAGE INTEGRASE INTS-RELATED"/>
    <property type="match status" value="1"/>
</dbReference>